<reference evidence="10 11" key="1">
    <citation type="journal article" date="2015" name="Antonie Van Leeuwenhoek">
        <title>Oricola cellulosilytica gen. nov., sp. nov., a cellulose-degrading bacterium of the family Phyllobacteriaceae isolated from surface seashore water, and emended descriptions of Mesorhizobium loti and Phyllobacterium myrsinacearum.</title>
        <authorList>
            <person name="Hameed A."/>
            <person name="Shahina M."/>
            <person name="Lai W.A."/>
            <person name="Lin S.Y."/>
            <person name="Young L.S."/>
            <person name="Liu Y.C."/>
            <person name="Hsu Y.H."/>
            <person name="Young C.C."/>
        </authorList>
    </citation>
    <scope>NUCLEOTIDE SEQUENCE [LARGE SCALE GENOMIC DNA]</scope>
    <source>
        <strain evidence="10 11">KCTC 52183</strain>
    </source>
</reference>
<evidence type="ECO:0000256" key="2">
    <source>
        <dbReference type="ARBA" id="ARBA00010617"/>
    </source>
</evidence>
<dbReference type="GO" id="GO:0016705">
    <property type="term" value="F:oxidoreductase activity, acting on paired donors, with incorporation or reduction of molecular oxygen"/>
    <property type="evidence" value="ECO:0007669"/>
    <property type="project" value="InterPro"/>
</dbReference>
<organism evidence="10 11">
    <name type="scientific">Oricola cellulosilytica</name>
    <dbReference type="NCBI Taxonomy" id="1429082"/>
    <lineage>
        <taxon>Bacteria</taxon>
        <taxon>Pseudomonadati</taxon>
        <taxon>Pseudomonadota</taxon>
        <taxon>Alphaproteobacteria</taxon>
        <taxon>Hyphomicrobiales</taxon>
        <taxon>Ahrensiaceae</taxon>
        <taxon>Oricola</taxon>
    </lineage>
</organism>
<dbReference type="GO" id="GO:0004497">
    <property type="term" value="F:monooxygenase activity"/>
    <property type="evidence" value="ECO:0007669"/>
    <property type="project" value="UniProtKB-KW"/>
</dbReference>
<dbReference type="GO" id="GO:0020037">
    <property type="term" value="F:heme binding"/>
    <property type="evidence" value="ECO:0007669"/>
    <property type="project" value="InterPro"/>
</dbReference>
<keyword evidence="5 9" id="KW-0560">Oxidoreductase</keyword>
<dbReference type="SUPFAM" id="SSF48264">
    <property type="entry name" value="Cytochrome P450"/>
    <property type="match status" value="1"/>
</dbReference>
<evidence type="ECO:0000313" key="10">
    <source>
        <dbReference type="EMBL" id="TCD14423.1"/>
    </source>
</evidence>
<keyword evidence="6 9" id="KW-0408">Iron</keyword>
<keyword evidence="11" id="KW-1185">Reference proteome</keyword>
<gene>
    <name evidence="10" type="ORF">E0D97_10175</name>
</gene>
<comment type="function">
    <text evidence="8">Cytochromes P450 are a group of heme-thiolate monooxygenases. They oxidize a variety of structurally unrelated compounds, including steroids, fatty acids, and xenobiotics.</text>
</comment>
<dbReference type="Gene3D" id="1.10.630.10">
    <property type="entry name" value="Cytochrome P450"/>
    <property type="match status" value="1"/>
</dbReference>
<dbReference type="PROSITE" id="PS00086">
    <property type="entry name" value="CYTOCHROME_P450"/>
    <property type="match status" value="1"/>
</dbReference>
<dbReference type="PRINTS" id="PR00359">
    <property type="entry name" value="BP450"/>
</dbReference>
<keyword evidence="7 9" id="KW-0503">Monooxygenase</keyword>
<name>A0A4R0PD08_9HYPH</name>
<dbReference type="InterPro" id="IPR036396">
    <property type="entry name" value="Cyt_P450_sf"/>
</dbReference>
<dbReference type="PANTHER" id="PTHR46696">
    <property type="entry name" value="P450, PUTATIVE (EUROFUNG)-RELATED"/>
    <property type="match status" value="1"/>
</dbReference>
<evidence type="ECO:0000313" key="11">
    <source>
        <dbReference type="Proteomes" id="UP000291301"/>
    </source>
</evidence>
<dbReference type="InterPro" id="IPR001128">
    <property type="entry name" value="Cyt_P450"/>
</dbReference>
<dbReference type="CDD" id="cd20625">
    <property type="entry name" value="CYP164-like"/>
    <property type="match status" value="1"/>
</dbReference>
<evidence type="ECO:0000256" key="8">
    <source>
        <dbReference type="ARBA" id="ARBA00043906"/>
    </source>
</evidence>
<keyword evidence="3 9" id="KW-0349">Heme</keyword>
<protein>
    <submittedName>
        <fullName evidence="10">Cytochrome P450</fullName>
    </submittedName>
</protein>
<comment type="similarity">
    <text evidence="2 9">Belongs to the cytochrome P450 family.</text>
</comment>
<accession>A0A4R0PD08</accession>
<evidence type="ECO:0000256" key="6">
    <source>
        <dbReference type="ARBA" id="ARBA00023004"/>
    </source>
</evidence>
<comment type="cofactor">
    <cofactor evidence="1">
        <name>heme</name>
        <dbReference type="ChEBI" id="CHEBI:30413"/>
    </cofactor>
</comment>
<dbReference type="GO" id="GO:0005506">
    <property type="term" value="F:iron ion binding"/>
    <property type="evidence" value="ECO:0007669"/>
    <property type="project" value="InterPro"/>
</dbReference>
<dbReference type="FunFam" id="1.10.630.10:FF:000018">
    <property type="entry name" value="Cytochrome P450 monooxygenase"/>
    <property type="match status" value="1"/>
</dbReference>
<evidence type="ECO:0000256" key="3">
    <source>
        <dbReference type="ARBA" id="ARBA00022617"/>
    </source>
</evidence>
<comment type="caution">
    <text evidence="10">The sequence shown here is derived from an EMBL/GenBank/DDBJ whole genome shotgun (WGS) entry which is preliminary data.</text>
</comment>
<dbReference type="PANTHER" id="PTHR46696:SF1">
    <property type="entry name" value="CYTOCHROME P450 YJIB-RELATED"/>
    <property type="match status" value="1"/>
</dbReference>
<evidence type="ECO:0000256" key="1">
    <source>
        <dbReference type="ARBA" id="ARBA00001971"/>
    </source>
</evidence>
<dbReference type="InterPro" id="IPR017972">
    <property type="entry name" value="Cyt_P450_CS"/>
</dbReference>
<evidence type="ECO:0000256" key="5">
    <source>
        <dbReference type="ARBA" id="ARBA00023002"/>
    </source>
</evidence>
<dbReference type="AlphaFoldDB" id="A0A4R0PD08"/>
<dbReference type="InterPro" id="IPR002397">
    <property type="entry name" value="Cyt_P450_B"/>
</dbReference>
<evidence type="ECO:0000256" key="9">
    <source>
        <dbReference type="RuleBase" id="RU000461"/>
    </source>
</evidence>
<dbReference type="OrthoDB" id="9801155at2"/>
<dbReference type="EMBL" id="SJST01000003">
    <property type="protein sequence ID" value="TCD14423.1"/>
    <property type="molecule type" value="Genomic_DNA"/>
</dbReference>
<keyword evidence="4 9" id="KW-0479">Metal-binding</keyword>
<evidence type="ECO:0000256" key="4">
    <source>
        <dbReference type="ARBA" id="ARBA00022723"/>
    </source>
</evidence>
<sequence>MRMLPSSFQLSGNRLSLDPHDPDFVQNPYAAYAELHRVSPAFFWEQYGHWCFAGFDAVSALLRDRRFGRQILHVATREELGLPGPNPALANFDAVERHSLLELEPPGHTKLRKLINKAFVSRNVERLRPQIEALANRLIDGFAPGKPVELLERYATPIPLVTICGMLGVPVEAGPQLVAWSHAMCRMYVLDPSNDDARNADAAAGEFSAFLREHIVERRQNPADDLLSALIAAEQDGDTLTLDELISTIVLLLNAGHEATVHQIGNAVKTIVESGRDPAVLFADDKASAATVEECLRHDAPLHMFTRYALEDLTFDLEGHPVALKKGDTIGLMLGAANRDPRRFDEPGRFDPARDKNDNVSFGAGIHFCVGAPLARLELQVALPVLFERLPGLQVTEALRYADVYHFHGLERVPVTAG</sequence>
<evidence type="ECO:0000256" key="7">
    <source>
        <dbReference type="ARBA" id="ARBA00023033"/>
    </source>
</evidence>
<dbReference type="Pfam" id="PF00067">
    <property type="entry name" value="p450"/>
    <property type="match status" value="1"/>
</dbReference>
<dbReference type="Proteomes" id="UP000291301">
    <property type="component" value="Unassembled WGS sequence"/>
</dbReference>
<proteinExistence type="inferred from homology"/>